<protein>
    <submittedName>
        <fullName evidence="1">Uncharacterized protein</fullName>
    </submittedName>
</protein>
<name>A0A067QMT8_ZOONE</name>
<evidence type="ECO:0000313" key="2">
    <source>
        <dbReference type="Proteomes" id="UP000027135"/>
    </source>
</evidence>
<reference evidence="1 2" key="1">
    <citation type="journal article" date="2014" name="Nat. Commun.">
        <title>Molecular traces of alternative social organization in a termite genome.</title>
        <authorList>
            <person name="Terrapon N."/>
            <person name="Li C."/>
            <person name="Robertson H.M."/>
            <person name="Ji L."/>
            <person name="Meng X."/>
            <person name="Booth W."/>
            <person name="Chen Z."/>
            <person name="Childers C.P."/>
            <person name="Glastad K.M."/>
            <person name="Gokhale K."/>
            <person name="Gowin J."/>
            <person name="Gronenberg W."/>
            <person name="Hermansen R.A."/>
            <person name="Hu H."/>
            <person name="Hunt B.G."/>
            <person name="Huylmans A.K."/>
            <person name="Khalil S.M."/>
            <person name="Mitchell R.D."/>
            <person name="Munoz-Torres M.C."/>
            <person name="Mustard J.A."/>
            <person name="Pan H."/>
            <person name="Reese J.T."/>
            <person name="Scharf M.E."/>
            <person name="Sun F."/>
            <person name="Vogel H."/>
            <person name="Xiao J."/>
            <person name="Yang W."/>
            <person name="Yang Z."/>
            <person name="Yang Z."/>
            <person name="Zhou J."/>
            <person name="Zhu J."/>
            <person name="Brent C.S."/>
            <person name="Elsik C.G."/>
            <person name="Goodisman M.A."/>
            <person name="Liberles D.A."/>
            <person name="Roe R.M."/>
            <person name="Vargo E.L."/>
            <person name="Vilcinskas A."/>
            <person name="Wang J."/>
            <person name="Bornberg-Bauer E."/>
            <person name="Korb J."/>
            <person name="Zhang G."/>
            <person name="Liebig J."/>
        </authorList>
    </citation>
    <scope>NUCLEOTIDE SEQUENCE [LARGE SCALE GENOMIC DNA]</scope>
    <source>
        <tissue evidence="1">Whole organism</tissue>
    </source>
</reference>
<sequence>MVLSTKNYQESLKFKTKDILVCVEDSKFWVLVLVVSRTSKALVNYHTACRNNQGDKICRKVGLQVGE</sequence>
<dbReference type="Proteomes" id="UP000027135">
    <property type="component" value="Unassembled WGS sequence"/>
</dbReference>
<dbReference type="InParanoid" id="A0A067QMT8"/>
<keyword evidence="2" id="KW-1185">Reference proteome</keyword>
<dbReference type="AlphaFoldDB" id="A0A067QMT8"/>
<evidence type="ECO:0000313" key="1">
    <source>
        <dbReference type="EMBL" id="KDR10604.1"/>
    </source>
</evidence>
<dbReference type="EMBL" id="KK853150">
    <property type="protein sequence ID" value="KDR10604.1"/>
    <property type="molecule type" value="Genomic_DNA"/>
</dbReference>
<gene>
    <name evidence="1" type="ORF">L798_15131</name>
</gene>
<accession>A0A067QMT8</accession>
<organism evidence="1 2">
    <name type="scientific">Zootermopsis nevadensis</name>
    <name type="common">Dampwood termite</name>
    <dbReference type="NCBI Taxonomy" id="136037"/>
    <lineage>
        <taxon>Eukaryota</taxon>
        <taxon>Metazoa</taxon>
        <taxon>Ecdysozoa</taxon>
        <taxon>Arthropoda</taxon>
        <taxon>Hexapoda</taxon>
        <taxon>Insecta</taxon>
        <taxon>Pterygota</taxon>
        <taxon>Neoptera</taxon>
        <taxon>Polyneoptera</taxon>
        <taxon>Dictyoptera</taxon>
        <taxon>Blattodea</taxon>
        <taxon>Blattoidea</taxon>
        <taxon>Termitoidae</taxon>
        <taxon>Termopsidae</taxon>
        <taxon>Zootermopsis</taxon>
    </lineage>
</organism>
<proteinExistence type="predicted"/>